<dbReference type="PANTHER" id="PTHR41164:SF1">
    <property type="entry name" value="CURLI PRODUCTION ASSEMBLY_TRANSPORT COMPONENT CSGG"/>
    <property type="match status" value="1"/>
</dbReference>
<comment type="function">
    <text evidence="1">May be involved in the biogenesis of curli organelles.</text>
</comment>
<keyword evidence="8" id="KW-0449">Lipoprotein</keyword>
<organism evidence="10 11">
    <name type="scientific">Solimonas aquatica</name>
    <dbReference type="NCBI Taxonomy" id="489703"/>
    <lineage>
        <taxon>Bacteria</taxon>
        <taxon>Pseudomonadati</taxon>
        <taxon>Pseudomonadota</taxon>
        <taxon>Gammaproteobacteria</taxon>
        <taxon>Nevskiales</taxon>
        <taxon>Nevskiaceae</taxon>
        <taxon>Solimonas</taxon>
    </lineage>
</organism>
<dbReference type="Proteomes" id="UP000199233">
    <property type="component" value="Unassembled WGS sequence"/>
</dbReference>
<keyword evidence="6" id="KW-0472">Membrane</keyword>
<protein>
    <recommendedName>
        <fullName evidence="3">Curli production assembly/transport component CsgG</fullName>
    </recommendedName>
</protein>
<evidence type="ECO:0000256" key="1">
    <source>
        <dbReference type="ARBA" id="ARBA00003989"/>
    </source>
</evidence>
<keyword evidence="7" id="KW-0564">Palmitate</keyword>
<name>A0A1H9DLE5_9GAMM</name>
<accession>A0A1H9DLE5</accession>
<feature type="region of interest" description="Disordered" evidence="9">
    <location>
        <begin position="1"/>
        <end position="31"/>
    </location>
</feature>
<dbReference type="RefSeq" id="WP_218140103.1">
    <property type="nucleotide sequence ID" value="NZ_FOFS01000004.1"/>
</dbReference>
<dbReference type="STRING" id="489703.SAMN04488038_10484"/>
<keyword evidence="5" id="KW-0732">Signal</keyword>
<gene>
    <name evidence="10" type="ORF">SAMN04488038_10484</name>
</gene>
<reference evidence="10 11" key="1">
    <citation type="submission" date="2016-10" db="EMBL/GenBank/DDBJ databases">
        <authorList>
            <person name="de Groot N.N."/>
        </authorList>
    </citation>
    <scope>NUCLEOTIDE SEQUENCE [LARGE SCALE GENOMIC DNA]</scope>
    <source>
        <strain evidence="10 11">DSM 25927</strain>
    </source>
</reference>
<dbReference type="Gene3D" id="3.40.50.10610">
    <property type="entry name" value="ABC-type transport auxiliary lipoprotein component"/>
    <property type="match status" value="2"/>
</dbReference>
<dbReference type="GO" id="GO:0030288">
    <property type="term" value="C:outer membrane-bounded periplasmic space"/>
    <property type="evidence" value="ECO:0007669"/>
    <property type="project" value="InterPro"/>
</dbReference>
<keyword evidence="4" id="KW-1003">Cell membrane</keyword>
<dbReference type="Pfam" id="PF03783">
    <property type="entry name" value="CsgG"/>
    <property type="match status" value="1"/>
</dbReference>
<feature type="compositionally biased region" description="Low complexity" evidence="9">
    <location>
        <begin position="327"/>
        <end position="336"/>
    </location>
</feature>
<proteinExistence type="inferred from homology"/>
<feature type="region of interest" description="Disordered" evidence="9">
    <location>
        <begin position="327"/>
        <end position="346"/>
    </location>
</feature>
<dbReference type="PANTHER" id="PTHR41164">
    <property type="entry name" value="CURLI PRODUCTION ASSEMBLY/TRANSPORT COMPONENT CSGG"/>
    <property type="match status" value="1"/>
</dbReference>
<keyword evidence="11" id="KW-1185">Reference proteome</keyword>
<evidence type="ECO:0000256" key="3">
    <source>
        <dbReference type="ARBA" id="ARBA00014028"/>
    </source>
</evidence>
<evidence type="ECO:0000313" key="10">
    <source>
        <dbReference type="EMBL" id="SEQ14305.1"/>
    </source>
</evidence>
<evidence type="ECO:0000256" key="5">
    <source>
        <dbReference type="ARBA" id="ARBA00022729"/>
    </source>
</evidence>
<evidence type="ECO:0000256" key="2">
    <source>
        <dbReference type="ARBA" id="ARBA00008899"/>
    </source>
</evidence>
<dbReference type="EMBL" id="FOFS01000004">
    <property type="protein sequence ID" value="SEQ14305.1"/>
    <property type="molecule type" value="Genomic_DNA"/>
</dbReference>
<evidence type="ECO:0000256" key="8">
    <source>
        <dbReference type="ARBA" id="ARBA00023288"/>
    </source>
</evidence>
<evidence type="ECO:0000256" key="7">
    <source>
        <dbReference type="ARBA" id="ARBA00023139"/>
    </source>
</evidence>
<dbReference type="InterPro" id="IPR005534">
    <property type="entry name" value="Curli_assmbl/transp-comp_CsgG"/>
</dbReference>
<sequence>MGKAPEGVRSPADLSPATSIGRRLRQLPPPKGPITVAVYGFRDQSGQYKQSPDSSFSTAVTQGGAAYLVRALAESRWFSPVEREGLQDLLTERKIFRSTEQTGGNNATVPQIPNLTPANLLIEGAVVGYDFNVTTGGIGIKYLGISASQQFRKDQVTVNLRAVDTNTGVILHSINVTKTIYSSLISPGVYRFISYKDLFEAEAGYTSSEPVQVAIQEAIETAVVALIVEGINRKSWVLAHAEDVNHPIVRAVSAKLLGTDTENEPGSGLLEALKPKVDPATTLLAAEPETPAGAVSLDKLLATPDRGAARSKPANADEAIQAIAKARAKKPAATGAGDSFVDSGRE</sequence>
<dbReference type="AlphaFoldDB" id="A0A1H9DLE5"/>
<evidence type="ECO:0000256" key="6">
    <source>
        <dbReference type="ARBA" id="ARBA00023136"/>
    </source>
</evidence>
<evidence type="ECO:0000313" key="11">
    <source>
        <dbReference type="Proteomes" id="UP000199233"/>
    </source>
</evidence>
<evidence type="ECO:0000256" key="9">
    <source>
        <dbReference type="SAM" id="MobiDB-lite"/>
    </source>
</evidence>
<evidence type="ECO:0000256" key="4">
    <source>
        <dbReference type="ARBA" id="ARBA00022475"/>
    </source>
</evidence>
<comment type="similarity">
    <text evidence="2">Belongs to the CsgG family.</text>
</comment>